<reference evidence="3" key="1">
    <citation type="submission" date="2024-02" db="UniProtKB">
        <authorList>
            <consortium name="WormBaseParasite"/>
        </authorList>
    </citation>
    <scope>IDENTIFICATION</scope>
</reference>
<feature type="region of interest" description="Disordered" evidence="1">
    <location>
        <begin position="19"/>
        <end position="47"/>
    </location>
</feature>
<accession>A0AAF3F9B6</accession>
<feature type="compositionally biased region" description="Acidic residues" evidence="1">
    <location>
        <begin position="27"/>
        <end position="36"/>
    </location>
</feature>
<evidence type="ECO:0000313" key="2">
    <source>
        <dbReference type="Proteomes" id="UP000887575"/>
    </source>
</evidence>
<keyword evidence="2" id="KW-1185">Reference proteome</keyword>
<sequence>MIGDVISATKTVFANSRKRQTRKGMDFPDDLADSVADEGSATNEIDRGESLTVEEMSHLKATERWIQSSSVAEEAIRSVQETFEEKGPIDKQEFAWFMLMGLAPRARIMGTNTQNLIIRLSKVGFYWGT</sequence>
<proteinExistence type="predicted"/>
<dbReference type="WBParaSite" id="MBELARI_LOCUS3442">
    <property type="protein sequence ID" value="MBELARI_LOCUS3442"/>
    <property type="gene ID" value="MBELARI_LOCUS3442"/>
</dbReference>
<evidence type="ECO:0000256" key="1">
    <source>
        <dbReference type="SAM" id="MobiDB-lite"/>
    </source>
</evidence>
<evidence type="ECO:0000313" key="3">
    <source>
        <dbReference type="WBParaSite" id="MBELARI_LOCUS3442"/>
    </source>
</evidence>
<dbReference type="Proteomes" id="UP000887575">
    <property type="component" value="Unassembled WGS sequence"/>
</dbReference>
<name>A0AAF3F9B6_9BILA</name>
<dbReference type="AlphaFoldDB" id="A0AAF3F9B6"/>
<protein>
    <submittedName>
        <fullName evidence="3">Uncharacterized protein</fullName>
    </submittedName>
</protein>
<organism evidence="2 3">
    <name type="scientific">Mesorhabditis belari</name>
    <dbReference type="NCBI Taxonomy" id="2138241"/>
    <lineage>
        <taxon>Eukaryota</taxon>
        <taxon>Metazoa</taxon>
        <taxon>Ecdysozoa</taxon>
        <taxon>Nematoda</taxon>
        <taxon>Chromadorea</taxon>
        <taxon>Rhabditida</taxon>
        <taxon>Rhabditina</taxon>
        <taxon>Rhabditomorpha</taxon>
        <taxon>Rhabditoidea</taxon>
        <taxon>Rhabditidae</taxon>
        <taxon>Mesorhabditinae</taxon>
        <taxon>Mesorhabditis</taxon>
    </lineage>
</organism>